<dbReference type="EMBL" id="APJX01000011">
    <property type="protein sequence ID" value="EMS77959.1"/>
    <property type="molecule type" value="Genomic_DNA"/>
</dbReference>
<accession>S0FXR2</accession>
<sequence length="142" mass="15363">MDDIQFLKLKHQGYCCTQIMVIMVLDMWGEQNPLLVDFSGGLCMGAGMEQGPCGILTGGMGILAMMSAGDQDRLIPMQEAFASFFSEQTRACGGIACVDIVGDYYPAPDPETCGRLLKTAYDSLMAILVENGFDPADPPHRN</sequence>
<proteinExistence type="predicted"/>
<dbReference type="Proteomes" id="UP000014216">
    <property type="component" value="Unassembled WGS sequence"/>
</dbReference>
<organism evidence="1 2">
    <name type="scientific">Desulfotignum phosphitoxidans DSM 13687</name>
    <dbReference type="NCBI Taxonomy" id="1286635"/>
    <lineage>
        <taxon>Bacteria</taxon>
        <taxon>Pseudomonadati</taxon>
        <taxon>Thermodesulfobacteriota</taxon>
        <taxon>Desulfobacteria</taxon>
        <taxon>Desulfobacterales</taxon>
        <taxon>Desulfobacteraceae</taxon>
        <taxon>Desulfotignum</taxon>
    </lineage>
</organism>
<dbReference type="Pfam" id="PF09719">
    <property type="entry name" value="C_GCAxxG_C_C"/>
    <property type="match status" value="1"/>
</dbReference>
<dbReference type="NCBIfam" id="NF045669">
    <property type="entry name" value="DVU1555_fam_CGA"/>
    <property type="match status" value="1"/>
</dbReference>
<evidence type="ECO:0000313" key="2">
    <source>
        <dbReference type="Proteomes" id="UP000014216"/>
    </source>
</evidence>
<reference evidence="1 2" key="1">
    <citation type="journal article" date="2013" name="Genome Announc.">
        <title>Draft Genome Sequence of Desulfotignum phosphitoxidans DSM 13687 Strain FiPS-3.</title>
        <authorList>
            <person name="Poehlein A."/>
            <person name="Daniel R."/>
            <person name="Simeonova D.D."/>
        </authorList>
    </citation>
    <scope>NUCLEOTIDE SEQUENCE [LARGE SCALE GENOMIC DNA]</scope>
    <source>
        <strain evidence="1 2">DSM 13687</strain>
    </source>
</reference>
<protein>
    <submittedName>
        <fullName evidence="1">Putative redox-active protein</fullName>
    </submittedName>
</protein>
<comment type="caution">
    <text evidence="1">The sequence shown here is derived from an EMBL/GenBank/DDBJ whole genome shotgun (WGS) entry which is preliminary data.</text>
</comment>
<gene>
    <name evidence="1" type="ORF">Dpo_11c01010</name>
</gene>
<evidence type="ECO:0000313" key="1">
    <source>
        <dbReference type="EMBL" id="EMS77959.1"/>
    </source>
</evidence>
<dbReference type="RefSeq" id="WP_006968112.1">
    <property type="nucleotide sequence ID" value="NZ_APJX01000011.1"/>
</dbReference>
<dbReference type="InterPro" id="IPR010181">
    <property type="entry name" value="CGCAxxGCC_motif"/>
</dbReference>
<keyword evidence="2" id="KW-1185">Reference proteome</keyword>
<dbReference type="AlphaFoldDB" id="S0FXR2"/>
<name>S0FXR2_9BACT</name>
<dbReference type="OrthoDB" id="163426at2"/>